<dbReference type="OrthoDB" id="5290616at2"/>
<reference evidence="1 2" key="1">
    <citation type="submission" date="2018-01" db="EMBL/GenBank/DDBJ databases">
        <title>Complete genome sequence of Bacteriovorax stolpii DSM12778.</title>
        <authorList>
            <person name="Tang B."/>
            <person name="Chang J."/>
        </authorList>
    </citation>
    <scope>NUCLEOTIDE SEQUENCE [LARGE SCALE GENOMIC DNA]</scope>
    <source>
        <strain evidence="1 2">DSM 12778</strain>
    </source>
</reference>
<evidence type="ECO:0000313" key="2">
    <source>
        <dbReference type="Proteomes" id="UP000235584"/>
    </source>
</evidence>
<accession>A0A2K9NUP2</accession>
<dbReference type="AlphaFoldDB" id="A0A2K9NUP2"/>
<sequence>MKTIPTLALLLGGLLTNLANAYDCPLKEKSPVIEAYGISSSGQMDCGYVTNVEDMIIGVQRFSEEKVPVNLFVQHVFDNASFDGGTIIQVPERLIFTSEFGQEYPTTVVANLATVAHEYGHALLEKKLENALLKQFPQYAGYITFSQDISALKIAAVKNPDSKDIQQKLEAKNKELLNNKNFIRFARVTTAYSELYADVVANYQFDDKSAIFTALYYDEMNDRAFRMVQTRDFNTEFTDRHKVFMTEEHGYFAYTRTYIGKNLWPKNLDEKKVMLKKIGDAIVEEVRILLAKGSDLPNYETANKSLIERLKKLK</sequence>
<dbReference type="EMBL" id="CP025704">
    <property type="protein sequence ID" value="AUN99256.1"/>
    <property type="molecule type" value="Genomic_DNA"/>
</dbReference>
<dbReference type="KEGG" id="bsto:C0V70_14310"/>
<protein>
    <submittedName>
        <fullName evidence="1">Uncharacterized protein</fullName>
    </submittedName>
</protein>
<dbReference type="RefSeq" id="WP_102244547.1">
    <property type="nucleotide sequence ID" value="NZ_CP025704.1"/>
</dbReference>
<organism evidence="1 2">
    <name type="scientific">Bacteriovorax stolpii</name>
    <name type="common">Bdellovibrio stolpii</name>
    <dbReference type="NCBI Taxonomy" id="960"/>
    <lineage>
        <taxon>Bacteria</taxon>
        <taxon>Pseudomonadati</taxon>
        <taxon>Bdellovibrionota</taxon>
        <taxon>Bacteriovoracia</taxon>
        <taxon>Bacteriovoracales</taxon>
        <taxon>Bacteriovoracaceae</taxon>
        <taxon>Bacteriovorax</taxon>
    </lineage>
</organism>
<gene>
    <name evidence="1" type="ORF">C0V70_14310</name>
</gene>
<proteinExistence type="predicted"/>
<dbReference type="Proteomes" id="UP000235584">
    <property type="component" value="Chromosome"/>
</dbReference>
<keyword evidence="2" id="KW-1185">Reference proteome</keyword>
<name>A0A2K9NUP2_BACTC</name>
<evidence type="ECO:0000313" key="1">
    <source>
        <dbReference type="EMBL" id="AUN99256.1"/>
    </source>
</evidence>